<name>A0A3T0N1I6_9RHOB</name>
<dbReference type="RefSeq" id="WP_127748444.1">
    <property type="nucleotide sequence ID" value="NZ_CP033219.1"/>
</dbReference>
<dbReference type="OrthoDB" id="7300353at2"/>
<dbReference type="InterPro" id="IPR012334">
    <property type="entry name" value="Pectin_lyas_fold"/>
</dbReference>
<dbReference type="KEGG" id="sedi:EBB79_08230"/>
<organism evidence="1 2">
    <name type="scientific">Parasedimentitalea marina</name>
    <dbReference type="NCBI Taxonomy" id="2483033"/>
    <lineage>
        <taxon>Bacteria</taxon>
        <taxon>Pseudomonadati</taxon>
        <taxon>Pseudomonadota</taxon>
        <taxon>Alphaproteobacteria</taxon>
        <taxon>Rhodobacterales</taxon>
        <taxon>Paracoccaceae</taxon>
        <taxon>Parasedimentitalea</taxon>
    </lineage>
</organism>
<dbReference type="AlphaFoldDB" id="A0A3T0N1I6"/>
<dbReference type="EMBL" id="CP033219">
    <property type="protein sequence ID" value="AZV77883.1"/>
    <property type="molecule type" value="Genomic_DNA"/>
</dbReference>
<keyword evidence="2" id="KW-1185">Reference proteome</keyword>
<dbReference type="InterPro" id="IPR011050">
    <property type="entry name" value="Pectin_lyase_fold/virulence"/>
</dbReference>
<dbReference type="SUPFAM" id="SSF51126">
    <property type="entry name" value="Pectin lyase-like"/>
    <property type="match status" value="1"/>
</dbReference>
<gene>
    <name evidence="1" type="ORF">EBB79_08230</name>
</gene>
<dbReference type="Proteomes" id="UP000283063">
    <property type="component" value="Chromosome"/>
</dbReference>
<sequence length="237" mass="24844">MTTTEQMTAAITAITDLAAAYQGKNAVIDASLAAALAAFPNINRTFYVDQVAGDDANDGSEASPFLTLQKAANMTPMGGLLTVYFLTDYHVSKRVDFKQQSVAFKAQVTGGGRAKVTFAGTSEGDTASTADLSSLHSNCYFECQEIQFEAVTAGAGVTDKGMFRSRGNMTLRLSNCQIDLPVGSDQCVINNDVFCALSVSNLNGGTGPVAGRWIQDVAAATDPASIRTLIATNLTSL</sequence>
<dbReference type="Gene3D" id="2.160.20.10">
    <property type="entry name" value="Single-stranded right-handed beta-helix, Pectin lyase-like"/>
    <property type="match status" value="1"/>
</dbReference>
<proteinExistence type="predicted"/>
<evidence type="ECO:0000313" key="1">
    <source>
        <dbReference type="EMBL" id="AZV77883.1"/>
    </source>
</evidence>
<protein>
    <submittedName>
        <fullName evidence="1">Uncharacterized protein</fullName>
    </submittedName>
</protein>
<accession>A0A3T0N1I6</accession>
<reference evidence="1 2" key="1">
    <citation type="submission" date="2018-10" db="EMBL/GenBank/DDBJ databases">
        <title>Parasedimentitalea marina sp. nov., a psychrophilic bacterium isolated from deep seawater of the New Britain Trench.</title>
        <authorList>
            <person name="Cao J."/>
        </authorList>
    </citation>
    <scope>NUCLEOTIDE SEQUENCE [LARGE SCALE GENOMIC DNA]</scope>
    <source>
        <strain evidence="1 2">W43</strain>
    </source>
</reference>
<evidence type="ECO:0000313" key="2">
    <source>
        <dbReference type="Proteomes" id="UP000283063"/>
    </source>
</evidence>